<proteinExistence type="predicted"/>
<evidence type="ECO:0000313" key="2">
    <source>
        <dbReference type="Proteomes" id="UP000288227"/>
    </source>
</evidence>
<protein>
    <submittedName>
        <fullName evidence="1">Inositol monophosphatase</fullName>
    </submittedName>
</protein>
<keyword evidence="2" id="KW-1185">Reference proteome</keyword>
<dbReference type="Gene3D" id="3.30.540.10">
    <property type="entry name" value="Fructose-1,6-Bisphosphatase, subunit A, domain 1"/>
    <property type="match status" value="1"/>
</dbReference>
<reference evidence="1 2" key="1">
    <citation type="submission" date="2018-11" db="EMBL/GenBank/DDBJ databases">
        <title>Chryseotalea sanarue gen. nov., sp., nov., a member of the family Cytophagaceae, isolated from a brackish lake in Hamamatsu Japan.</title>
        <authorList>
            <person name="Maejima Y."/>
            <person name="Iino T."/>
            <person name="Muraguchi Y."/>
            <person name="Fukuda K."/>
            <person name="Ohkuma M."/>
            <person name="Moriuchi R."/>
            <person name="Dohra H."/>
            <person name="Kimbara K."/>
            <person name="Shintani M."/>
        </authorList>
    </citation>
    <scope>NUCLEOTIDE SEQUENCE [LARGE SCALE GENOMIC DNA]</scope>
    <source>
        <strain evidence="1 2">Ys</strain>
    </source>
</reference>
<evidence type="ECO:0000313" key="1">
    <source>
        <dbReference type="EMBL" id="GCC50312.1"/>
    </source>
</evidence>
<accession>A0A401U627</accession>
<gene>
    <name evidence="1" type="ORF">SanaruYs_05270</name>
</gene>
<dbReference type="Proteomes" id="UP000288227">
    <property type="component" value="Unassembled WGS sequence"/>
</dbReference>
<organism evidence="1 2">
    <name type="scientific">Chryseotalea sanaruensis</name>
    <dbReference type="NCBI Taxonomy" id="2482724"/>
    <lineage>
        <taxon>Bacteria</taxon>
        <taxon>Pseudomonadati</taxon>
        <taxon>Bacteroidota</taxon>
        <taxon>Cytophagia</taxon>
        <taxon>Cytophagales</taxon>
        <taxon>Chryseotaleaceae</taxon>
        <taxon>Chryseotalea</taxon>
    </lineage>
</organism>
<comment type="caution">
    <text evidence="1">The sequence shown here is derived from an EMBL/GenBank/DDBJ whole genome shotgun (WGS) entry which is preliminary data.</text>
</comment>
<sequence length="337" mass="37054">MNHALIKEMLIEAGKAVRQHVIRALAVSSHQALSAVHEEKKEDTIYVIDRDVEDILVQVIEKYSAGLGGIILLAEGIGDDNQGMVLPATCTHEKAAIKLIIDPIDGTRGLMYDKRSAFYLAGAAPNKGLKTNLSDIEVAVMVELPTSKQYKSDVLWAVKGKGSYTYTDNILTGEKQKKDISPTNARTILGGFAQLARFFPPGREILAAIEDDLIKQLAPPNPSGKALVFEDQYISSGGQLYELLMGHDRFVADVRGLLYQQMKREGKEGGHVCHPYDVCAHLIGEEAGIIITDGHGQTLNAPLDLHSEINWVGYGNARIEQEVKTIFIDLLKKYHLL</sequence>
<dbReference type="OrthoDB" id="976802at2"/>
<dbReference type="AlphaFoldDB" id="A0A401U627"/>
<dbReference type="EMBL" id="BHXQ01000001">
    <property type="protein sequence ID" value="GCC50312.1"/>
    <property type="molecule type" value="Genomic_DNA"/>
</dbReference>
<name>A0A401U627_9BACT</name>
<dbReference type="RefSeq" id="WP_127120954.1">
    <property type="nucleotide sequence ID" value="NZ_BHXQ01000001.1"/>
</dbReference>
<dbReference type="SUPFAM" id="SSF56655">
    <property type="entry name" value="Carbohydrate phosphatase"/>
    <property type="match status" value="1"/>
</dbReference>